<dbReference type="GO" id="GO:0007189">
    <property type="term" value="P:adenylate cyclase-activating G protein-coupled receptor signaling pathway"/>
    <property type="evidence" value="ECO:0007669"/>
    <property type="project" value="TreeGrafter"/>
</dbReference>
<keyword evidence="5 16" id="KW-0732">Signal</keyword>
<dbReference type="GO" id="GO:0005886">
    <property type="term" value="C:plasma membrane"/>
    <property type="evidence" value="ECO:0007669"/>
    <property type="project" value="UniProtKB-SubCell"/>
</dbReference>
<feature type="transmembrane region" description="Helical" evidence="15">
    <location>
        <begin position="683"/>
        <end position="705"/>
    </location>
</feature>
<feature type="transmembrane region" description="Helical" evidence="15">
    <location>
        <begin position="813"/>
        <end position="836"/>
    </location>
</feature>
<dbReference type="OMA" id="PPGNCSM"/>
<dbReference type="FunFam" id="3.80.10.10:FF:001164">
    <property type="entry name" value="GH01279p"/>
    <property type="match status" value="1"/>
</dbReference>
<dbReference type="SMART" id="SM00369">
    <property type="entry name" value="LRR_TYP"/>
    <property type="match status" value="14"/>
</dbReference>
<reference evidence="18" key="1">
    <citation type="submission" date="2022-08" db="UniProtKB">
        <authorList>
            <consortium name="EnsemblMetazoa"/>
        </authorList>
    </citation>
    <scope>IDENTIFICATION</scope>
    <source>
        <strain evidence="18">05x7-T-G4-1.051#20</strain>
    </source>
</reference>
<dbReference type="InterPro" id="IPR000276">
    <property type="entry name" value="GPCR_Rhodpsn"/>
</dbReference>
<evidence type="ECO:0000256" key="10">
    <source>
        <dbReference type="ARBA" id="ARBA00023157"/>
    </source>
</evidence>
<sequence length="1287" mass="144393">MHAFTPGITAGVPALFLFVAAVQAGCPQRCFCPSLLTVECSGKNLTAIPENMDGKIKHLDLSMNNLTTIPDKAFLRYNQLVALRLAGNGISSISETAFQSLYQLESLYLMGNNLTSLRGAVFRNLYRLTELFLDANKIASISSDSFLGLYGLLFLRLDANNLTEIPREALAKLQRLQALDISVNKIQQIEDFAFANNTYLSSLAIHDNRISVIRDHAFEGLNVLTSLELQRNRLSHVPPGIMTLPDLMDLNLENNRIQFIPSNVFALNKKLRDIKLRGNPILSFGINAFQGLPYLRELTISEARDLEHFPNVSGCRSLELLRLDRASIAEVPGELCMTLPNLNTLDLHSNKITKIPDLEHCNNLKQLNLGNNMITSLEGCPFVNATRLQDLTLSHNYIPYIGSGAFKGLRKLEYLDLQFNEIEGIDDDAFKSLESLIDLNLAENNFQRLPTTGLKRLKFLKTFHNTNLQDRIDPENLPNIQNLVLSYAYHCCSFINSRKADGGSKVSVDEEVIWLNNPNKTDLSLWNHQTLFGLENQTFDDFLDFGDYDLKLPSFVSDINIPNVPVHETIHADSLARVQPPIKCEPVPGPFLPCDDLFGWWSLRCGVWIVFLLAVVGNGIVLFVSITARSKLSMDVPRFLICNLACADFMMGAYLGILAILDASTLDEFQFYAIKWQRSGGCLTAGFLGIVSSMLSVYTLTVITVERFYAISNAMQLNKRIRLKQAGIIMTFGWVFSITNASLPYFGISDYRKFAICLPFETSDRASLAYVCFLMLFNAVSFVVIVICYIKMYCSILGSNAWNSKDFRIAKRMAILVFTDFLCWAPIIFFSITAAFGKNLVGLNEAKVLTIFVLPLNSCANPFLYAIFTKQFKRDCVKLCRRIEESSLTRSFSNLNSRRVSLGGSSWRNSQMHGPSFHTEKRSSITNSVSGGSMGGGPNQELQETSSSLLDNNEKKKRSIPESKRQFELSRSPELKTGNGVIPAYRTSVRESGQKTVPIDSKPETAIVIHLNDESEILQVHTKESGKCKKGPGGKFHPKRLHSCATQITTIEDKNLSSDEEEMLLRQVSDVPKRAFNENFKKRKVKNDSLGLKSLTIKQHGQSAPNVQMPESKGVLILPPAKGTDKTSHINEWRKSSHLNQMWSNSLDMDQKFPSYKSNSLVDLTFARKGFEGSPCKRRSLSSHYEGYLWLKNSNRDSAYEDEEEMIEYNTCKTFTMNHSKPVTPKHASASQFSDDRHELQSCEKRQTVADICQSNASERSHLLSVSNTCSPRRDVCDRESGFSSEA</sequence>
<feature type="transmembrane region" description="Helical" evidence="15">
    <location>
        <begin position="848"/>
        <end position="868"/>
    </location>
</feature>
<dbReference type="InterPro" id="IPR003591">
    <property type="entry name" value="Leu-rich_rpt_typical-subtyp"/>
</dbReference>
<name>A0A8W8N444_MAGGI</name>
<keyword evidence="11" id="KW-0675">Receptor</keyword>
<evidence type="ECO:0000256" key="4">
    <source>
        <dbReference type="ARBA" id="ARBA00022692"/>
    </source>
</evidence>
<evidence type="ECO:0000259" key="17">
    <source>
        <dbReference type="PROSITE" id="PS50262"/>
    </source>
</evidence>
<dbReference type="Pfam" id="PF13306">
    <property type="entry name" value="LRR_5"/>
    <property type="match status" value="1"/>
</dbReference>
<keyword evidence="13" id="KW-0807">Transducer</keyword>
<evidence type="ECO:0000313" key="18">
    <source>
        <dbReference type="EnsemblMetazoa" id="G4564.2:cds"/>
    </source>
</evidence>
<keyword evidence="12" id="KW-0325">Glycoprotein</keyword>
<keyword evidence="9 15" id="KW-0472">Membrane</keyword>
<feature type="compositionally biased region" description="Basic and acidic residues" evidence="14">
    <location>
        <begin position="959"/>
        <end position="974"/>
    </location>
</feature>
<dbReference type="CDD" id="cd15136">
    <property type="entry name" value="7tmA_Glyco_hormone_R"/>
    <property type="match status" value="1"/>
</dbReference>
<dbReference type="SMART" id="SM01381">
    <property type="entry name" value="7TM_GPCR_Srsx"/>
    <property type="match status" value="1"/>
</dbReference>
<dbReference type="SUPFAM" id="SSF52058">
    <property type="entry name" value="L domain-like"/>
    <property type="match status" value="2"/>
</dbReference>
<keyword evidence="10" id="KW-1015">Disulfide bond</keyword>
<dbReference type="PROSITE" id="PS50262">
    <property type="entry name" value="G_PROTEIN_RECEP_F1_2"/>
    <property type="match status" value="1"/>
</dbReference>
<evidence type="ECO:0000256" key="16">
    <source>
        <dbReference type="SAM" id="SignalP"/>
    </source>
</evidence>
<dbReference type="SUPFAM" id="SSF81321">
    <property type="entry name" value="Family A G protein-coupled receptor-like"/>
    <property type="match status" value="1"/>
</dbReference>
<dbReference type="FunFam" id="3.80.10.10:FF:000770">
    <property type="entry name" value="Uncharacterized protein"/>
    <property type="match status" value="1"/>
</dbReference>
<dbReference type="InterPro" id="IPR032675">
    <property type="entry name" value="LRR_dom_sf"/>
</dbReference>
<feature type="compositionally biased region" description="Polar residues" evidence="14">
    <location>
        <begin position="940"/>
        <end position="951"/>
    </location>
</feature>
<evidence type="ECO:0000256" key="7">
    <source>
        <dbReference type="ARBA" id="ARBA00022989"/>
    </source>
</evidence>
<accession>A0A8W8N444</accession>
<evidence type="ECO:0000256" key="3">
    <source>
        <dbReference type="ARBA" id="ARBA00022614"/>
    </source>
</evidence>
<keyword evidence="8" id="KW-0297">G-protein coupled receptor</keyword>
<dbReference type="Proteomes" id="UP000005408">
    <property type="component" value="Unassembled WGS sequence"/>
</dbReference>
<dbReference type="EnsemblMetazoa" id="G4564.2">
    <property type="protein sequence ID" value="G4564.2:cds"/>
    <property type="gene ID" value="G4564"/>
</dbReference>
<dbReference type="Pfam" id="PF00001">
    <property type="entry name" value="7tm_1"/>
    <property type="match status" value="1"/>
</dbReference>
<evidence type="ECO:0000256" key="8">
    <source>
        <dbReference type="ARBA" id="ARBA00023040"/>
    </source>
</evidence>
<feature type="transmembrane region" description="Helical" evidence="15">
    <location>
        <begin position="607"/>
        <end position="628"/>
    </location>
</feature>
<feature type="region of interest" description="Disordered" evidence="14">
    <location>
        <begin position="906"/>
        <end position="982"/>
    </location>
</feature>
<dbReference type="SMART" id="SM00013">
    <property type="entry name" value="LRRNT"/>
    <property type="match status" value="1"/>
</dbReference>
<dbReference type="SMART" id="SM00365">
    <property type="entry name" value="LRR_SD22"/>
    <property type="match status" value="7"/>
</dbReference>
<feature type="signal peptide" evidence="16">
    <location>
        <begin position="1"/>
        <end position="24"/>
    </location>
</feature>
<evidence type="ECO:0000256" key="2">
    <source>
        <dbReference type="ARBA" id="ARBA00022475"/>
    </source>
</evidence>
<dbReference type="OrthoDB" id="1883493at2759"/>
<evidence type="ECO:0000256" key="13">
    <source>
        <dbReference type="ARBA" id="ARBA00023224"/>
    </source>
</evidence>
<feature type="domain" description="G-protein coupled receptors family 1 profile" evidence="17">
    <location>
        <begin position="617"/>
        <end position="865"/>
    </location>
</feature>
<dbReference type="FunFam" id="1.20.1070.10:FF:000156">
    <property type="entry name" value="Lutropin-choriogonadotropic hormone receptor"/>
    <property type="match status" value="1"/>
</dbReference>
<evidence type="ECO:0000256" key="12">
    <source>
        <dbReference type="ARBA" id="ARBA00023180"/>
    </source>
</evidence>
<feature type="transmembrane region" description="Helical" evidence="15">
    <location>
        <begin position="640"/>
        <end position="663"/>
    </location>
</feature>
<keyword evidence="3" id="KW-0433">Leucine-rich repeat</keyword>
<dbReference type="Gene3D" id="3.80.10.10">
    <property type="entry name" value="Ribonuclease Inhibitor"/>
    <property type="match status" value="2"/>
</dbReference>
<dbReference type="InterPro" id="IPR026906">
    <property type="entry name" value="LRR_5"/>
</dbReference>
<dbReference type="Pfam" id="PF01462">
    <property type="entry name" value="LRRNT"/>
    <property type="match status" value="1"/>
</dbReference>
<dbReference type="GO" id="GO:0009755">
    <property type="term" value="P:hormone-mediated signaling pathway"/>
    <property type="evidence" value="ECO:0007669"/>
    <property type="project" value="TreeGrafter"/>
</dbReference>
<dbReference type="InterPro" id="IPR002131">
    <property type="entry name" value="Gphrmn_rcpt_fam"/>
</dbReference>
<comment type="subcellular location">
    <subcellularLocation>
        <location evidence="1">Cell membrane</location>
        <topology evidence="1">Multi-pass membrane protein</topology>
    </subcellularLocation>
</comment>
<dbReference type="InterPro" id="IPR017452">
    <property type="entry name" value="GPCR_Rhodpsn_7TM"/>
</dbReference>
<organism evidence="18 19">
    <name type="scientific">Magallana gigas</name>
    <name type="common">Pacific oyster</name>
    <name type="synonym">Crassostrea gigas</name>
    <dbReference type="NCBI Taxonomy" id="29159"/>
    <lineage>
        <taxon>Eukaryota</taxon>
        <taxon>Metazoa</taxon>
        <taxon>Spiralia</taxon>
        <taxon>Lophotrochozoa</taxon>
        <taxon>Mollusca</taxon>
        <taxon>Bivalvia</taxon>
        <taxon>Autobranchia</taxon>
        <taxon>Pteriomorphia</taxon>
        <taxon>Ostreida</taxon>
        <taxon>Ostreoidea</taxon>
        <taxon>Ostreidae</taxon>
        <taxon>Magallana</taxon>
    </lineage>
</organism>
<evidence type="ECO:0000313" key="19">
    <source>
        <dbReference type="Proteomes" id="UP000005408"/>
    </source>
</evidence>
<dbReference type="PANTHER" id="PTHR24372:SF82">
    <property type="entry name" value="RICKETS"/>
    <property type="match status" value="1"/>
</dbReference>
<dbReference type="PRINTS" id="PR00373">
    <property type="entry name" value="GLYCHORMONER"/>
</dbReference>
<proteinExistence type="predicted"/>
<evidence type="ECO:0000256" key="14">
    <source>
        <dbReference type="SAM" id="MobiDB-lite"/>
    </source>
</evidence>
<evidence type="ECO:0000256" key="15">
    <source>
        <dbReference type="SAM" id="Phobius"/>
    </source>
</evidence>
<keyword evidence="6" id="KW-0677">Repeat</keyword>
<evidence type="ECO:0000256" key="11">
    <source>
        <dbReference type="ARBA" id="ARBA00023170"/>
    </source>
</evidence>
<feature type="chain" id="PRO_5036445695" description="G-protein coupled receptors family 1 profile domain-containing protein" evidence="16">
    <location>
        <begin position="25"/>
        <end position="1287"/>
    </location>
</feature>
<dbReference type="GO" id="GO:0008528">
    <property type="term" value="F:G protein-coupled peptide receptor activity"/>
    <property type="evidence" value="ECO:0007669"/>
    <property type="project" value="TreeGrafter"/>
</dbReference>
<keyword evidence="2" id="KW-1003">Cell membrane</keyword>
<dbReference type="GO" id="GO:0016500">
    <property type="term" value="F:protein-hormone receptor activity"/>
    <property type="evidence" value="ECO:0007669"/>
    <property type="project" value="InterPro"/>
</dbReference>
<keyword evidence="4 15" id="KW-0812">Transmembrane</keyword>
<dbReference type="PROSITE" id="PS51450">
    <property type="entry name" value="LRR"/>
    <property type="match status" value="6"/>
</dbReference>
<dbReference type="PROSITE" id="PS00237">
    <property type="entry name" value="G_PROTEIN_RECEP_F1_1"/>
    <property type="match status" value="1"/>
</dbReference>
<evidence type="ECO:0000256" key="9">
    <source>
        <dbReference type="ARBA" id="ARBA00023136"/>
    </source>
</evidence>
<dbReference type="PANTHER" id="PTHR24372">
    <property type="entry name" value="GLYCOPROTEIN HORMONE RECEPTOR"/>
    <property type="match status" value="1"/>
</dbReference>
<evidence type="ECO:0000256" key="5">
    <source>
        <dbReference type="ARBA" id="ARBA00022729"/>
    </source>
</evidence>
<evidence type="ECO:0000256" key="6">
    <source>
        <dbReference type="ARBA" id="ARBA00022737"/>
    </source>
</evidence>
<dbReference type="InterPro" id="IPR001611">
    <property type="entry name" value="Leu-rich_rpt"/>
</dbReference>
<protein>
    <recommendedName>
        <fullName evidence="17">G-protein coupled receptors family 1 profile domain-containing protein</fullName>
    </recommendedName>
</protein>
<evidence type="ECO:0000256" key="1">
    <source>
        <dbReference type="ARBA" id="ARBA00004651"/>
    </source>
</evidence>
<keyword evidence="7 15" id="KW-1133">Transmembrane helix</keyword>
<dbReference type="InterPro" id="IPR000372">
    <property type="entry name" value="LRRNT"/>
</dbReference>
<dbReference type="Pfam" id="PF13855">
    <property type="entry name" value="LRR_8"/>
    <property type="match status" value="2"/>
</dbReference>
<dbReference type="Gene3D" id="1.20.1070.10">
    <property type="entry name" value="Rhodopsin 7-helix transmembrane proteins"/>
    <property type="match status" value="1"/>
</dbReference>
<feature type="transmembrane region" description="Helical" evidence="15">
    <location>
        <begin position="768"/>
        <end position="792"/>
    </location>
</feature>
<keyword evidence="19" id="KW-1185">Reference proteome</keyword>
<feature type="transmembrane region" description="Helical" evidence="15">
    <location>
        <begin position="726"/>
        <end position="748"/>
    </location>
</feature>
<dbReference type="PRINTS" id="PR00237">
    <property type="entry name" value="GPCRRHODOPSN"/>
</dbReference>